<dbReference type="EMBL" id="LSYV01000038">
    <property type="protein sequence ID" value="KXZ47229.1"/>
    <property type="molecule type" value="Genomic_DNA"/>
</dbReference>
<evidence type="ECO:0000256" key="1">
    <source>
        <dbReference type="SAM" id="SignalP"/>
    </source>
</evidence>
<evidence type="ECO:0000313" key="3">
    <source>
        <dbReference type="Proteomes" id="UP000075714"/>
    </source>
</evidence>
<dbReference type="Proteomes" id="UP000075714">
    <property type="component" value="Unassembled WGS sequence"/>
</dbReference>
<feature type="chain" id="PRO_5007561949" description="Nucleotide-diphospho-sugar transferase domain-containing protein" evidence="1">
    <location>
        <begin position="29"/>
        <end position="705"/>
    </location>
</feature>
<accession>A0A150GBM2</accession>
<sequence length="705" mass="76793">MDATASNPQSRYPTVLALVFALFALSRAFQQIPENELPQWRRNKAKLLPQLSGGDGALPCEASGMCSIGRVRPFQGDTFPLQGLRDCLHARSFRREVILFAESRLTVAFQVYHNLLSLGYAHIVLLAPGREQCARAAQLWPDVSGCAWYSQAFGPKCVGRGLLERHALLPRAVRLGYNVLMLDSYAQNARPDGPAAYLMAEVIDRLERWSESDDALTRRELPSCCWEQMTMSDALLSTVIGRPVAYGCWDKEHNETYRLAWEGAHKRLFGYKDDGRGLGVWDYMADRPARWPASLAARAPGFDPALTSPVWMQAIQVPNTQGVWPPELGGQLYPAKRGPRAQAWIDLLKSDGPPLWPDPEDPHQAGAAANVTETFAFLPDWFSAAWGRDGVSGYWHPSLLGPNQSSPLALAHFCTTPGGSHNKFTVRVATGAMKWELWNKLRPNGGVYFASSAHAPVPDVLSYGPGVEEREWSSYEEWDNATKALARLAMEMGRAAALPAPRCNVSWLGGGRNNKLPLDLEALHRYWAIPTVRTGPAAGGVGGFDALRCMLGGYLMLGCLASRWYYAGGLLAPEYDHFLTYAVGQRGEPVATADAVLLRSRSGSGSTSGSGSGSAWDVEDLARALMAAHGGPGAGLLHPRLLERGGGAAAATAAAANASRPRLLLLPEVPLLTDKPGPRAVLYGEHEVEDFNKMSCPWIQNKPFS</sequence>
<name>A0A150GBM2_GONPE</name>
<comment type="caution">
    <text evidence="2">The sequence shown here is derived from an EMBL/GenBank/DDBJ whole genome shotgun (WGS) entry which is preliminary data.</text>
</comment>
<reference evidence="3" key="1">
    <citation type="journal article" date="2016" name="Nat. Commun.">
        <title>The Gonium pectorale genome demonstrates co-option of cell cycle regulation during the evolution of multicellularity.</title>
        <authorList>
            <person name="Hanschen E.R."/>
            <person name="Marriage T.N."/>
            <person name="Ferris P.J."/>
            <person name="Hamaji T."/>
            <person name="Toyoda A."/>
            <person name="Fujiyama A."/>
            <person name="Neme R."/>
            <person name="Noguchi H."/>
            <person name="Minakuchi Y."/>
            <person name="Suzuki M."/>
            <person name="Kawai-Toyooka H."/>
            <person name="Smith D.R."/>
            <person name="Sparks H."/>
            <person name="Anderson J."/>
            <person name="Bakaric R."/>
            <person name="Luria V."/>
            <person name="Karger A."/>
            <person name="Kirschner M.W."/>
            <person name="Durand P.M."/>
            <person name="Michod R.E."/>
            <person name="Nozaki H."/>
            <person name="Olson B.J."/>
        </authorList>
    </citation>
    <scope>NUCLEOTIDE SEQUENCE [LARGE SCALE GENOMIC DNA]</scope>
    <source>
        <strain evidence="3">NIES-2863</strain>
    </source>
</reference>
<feature type="signal peptide" evidence="1">
    <location>
        <begin position="1"/>
        <end position="28"/>
    </location>
</feature>
<keyword evidence="1" id="KW-0732">Signal</keyword>
<evidence type="ECO:0000313" key="2">
    <source>
        <dbReference type="EMBL" id="KXZ47229.1"/>
    </source>
</evidence>
<dbReference type="AlphaFoldDB" id="A0A150GBM2"/>
<dbReference type="OrthoDB" id="542379at2759"/>
<organism evidence="2 3">
    <name type="scientific">Gonium pectorale</name>
    <name type="common">Green alga</name>
    <dbReference type="NCBI Taxonomy" id="33097"/>
    <lineage>
        <taxon>Eukaryota</taxon>
        <taxon>Viridiplantae</taxon>
        <taxon>Chlorophyta</taxon>
        <taxon>core chlorophytes</taxon>
        <taxon>Chlorophyceae</taxon>
        <taxon>CS clade</taxon>
        <taxon>Chlamydomonadales</taxon>
        <taxon>Volvocaceae</taxon>
        <taxon>Gonium</taxon>
    </lineage>
</organism>
<proteinExistence type="predicted"/>
<protein>
    <recommendedName>
        <fullName evidence="4">Nucleotide-diphospho-sugar transferase domain-containing protein</fullName>
    </recommendedName>
</protein>
<gene>
    <name evidence="2" type="ORF">GPECTOR_37g235</name>
</gene>
<evidence type="ECO:0008006" key="4">
    <source>
        <dbReference type="Google" id="ProtNLM"/>
    </source>
</evidence>
<keyword evidence="3" id="KW-1185">Reference proteome</keyword>